<evidence type="ECO:0000256" key="4">
    <source>
        <dbReference type="ARBA" id="ARBA00023098"/>
    </source>
</evidence>
<feature type="chain" id="PRO_5015664098" description="PNPLA domain-containing protein" evidence="7">
    <location>
        <begin position="20"/>
        <end position="728"/>
    </location>
</feature>
<sequence length="728" mass="80341">MHRLLLCLMLLLTCLPITAAENTRPKVGLVLSGGAARGLAHIGVLKALEEQGVRVDAIAGTSMGAVIGGLYASGYSVEELEKLATTLDWQQALSDAPPRKDVPFRRKQDDRDFLVKQKLSFRDDGSLGLPLGVIQGQNLALLLESKLAHTADTRDFDKLPIPFRAVATDIASGEKVVFRRGHLPQVIRASMSIPAVFAPVEMDGRLLVDGGMVDNIPLDVAREMGVDLAIVVDIGTPLRDRKQLNTVVDVLNQSITLMTRRNSEEQLANLHRDDILIQPPLAAFGVTDFGRTAEMIEAGYRATRALDARLATLRQAEGDTQLAIARSPRQRTPVITAIKVENDSKVSDDVIRYYVRQPIGEPLELERLQTDMGTLYGLDYFDGVQYRVVHKGDDNTLVIKASGKRGGTDYLRLGLNLSDDMRGDSAFNLGASYRINGINRLGGEWLTRAQIGDQQELYSEFYQPLDIGSRYFVAPYLDLGSQNIEATLENDPIAEYRLQRYGFGINLGRQIGTYGEVRAGVGKAWGKADVRIGDQDLPSVSFNEGFYELKYSFDTLDNVYFPHSGEDIGLTLRNYDKSLDSDSNYRQWELNVDKALSSGADTLVLGGRYGRTLNDADVVTSSFVLGGARQLSGFRQDSVSGQNISLMRMVYYRRLTPRAYLPLDFPLYLGGSLERGRAWNNDNDFDSGYINAASIFLGLETPLGPLNLSYGANSEQQQAVYLNLGHTF</sequence>
<dbReference type="Pfam" id="PF07244">
    <property type="entry name" value="POTRA"/>
    <property type="match status" value="1"/>
</dbReference>
<dbReference type="Pfam" id="PF01734">
    <property type="entry name" value="Patatin"/>
    <property type="match status" value="1"/>
</dbReference>
<accession>A0A2S3WBS1</accession>
<dbReference type="RefSeq" id="WP_103436585.1">
    <property type="nucleotide sequence ID" value="NZ_MIND01000018.1"/>
</dbReference>
<dbReference type="Pfam" id="PF01103">
    <property type="entry name" value="Omp85"/>
    <property type="match status" value="1"/>
</dbReference>
<gene>
    <name evidence="9" type="ORF">BGP80_10630</name>
</gene>
<organism evidence="9 10">
    <name type="scientific">Pseudomonas putida</name>
    <name type="common">Arthrobacter siderocapsulatus</name>
    <dbReference type="NCBI Taxonomy" id="303"/>
    <lineage>
        <taxon>Bacteria</taxon>
        <taxon>Pseudomonadati</taxon>
        <taxon>Pseudomonadota</taxon>
        <taxon>Gammaproteobacteria</taxon>
        <taxon>Pseudomonadales</taxon>
        <taxon>Pseudomonadaceae</taxon>
        <taxon>Pseudomonas</taxon>
    </lineage>
</organism>
<dbReference type="PANTHER" id="PTHR14226">
    <property type="entry name" value="NEUROPATHY TARGET ESTERASE/SWISS CHEESE D.MELANOGASTER"/>
    <property type="match status" value="1"/>
</dbReference>
<evidence type="ECO:0000256" key="5">
    <source>
        <dbReference type="ARBA" id="ARBA00023136"/>
    </source>
</evidence>
<feature type="short sequence motif" description="GXSXG" evidence="6">
    <location>
        <begin position="60"/>
        <end position="64"/>
    </location>
</feature>
<dbReference type="AlphaFoldDB" id="A0A2S3WBS1"/>
<dbReference type="SUPFAM" id="SSF52151">
    <property type="entry name" value="FabD/lysophospholipase-like"/>
    <property type="match status" value="1"/>
</dbReference>
<evidence type="ECO:0000313" key="9">
    <source>
        <dbReference type="EMBL" id="POF88392.1"/>
    </source>
</evidence>
<dbReference type="InterPro" id="IPR010827">
    <property type="entry name" value="BamA/TamA_POTRA"/>
</dbReference>
<evidence type="ECO:0000256" key="1">
    <source>
        <dbReference type="ARBA" id="ARBA00004370"/>
    </source>
</evidence>
<keyword evidence="5" id="KW-0472">Membrane</keyword>
<feature type="domain" description="PNPLA" evidence="8">
    <location>
        <begin position="29"/>
        <end position="222"/>
    </location>
</feature>
<dbReference type="InterPro" id="IPR000184">
    <property type="entry name" value="Bac_surfAg_D15"/>
</dbReference>
<dbReference type="InterPro" id="IPR050301">
    <property type="entry name" value="NTE"/>
</dbReference>
<feature type="active site" description="Proton acceptor" evidence="6">
    <location>
        <position position="209"/>
    </location>
</feature>
<protein>
    <recommendedName>
        <fullName evidence="8">PNPLA domain-containing protein</fullName>
    </recommendedName>
</protein>
<dbReference type="Gene3D" id="2.40.160.50">
    <property type="entry name" value="membrane protein fhac: a member of the omp85/tpsb transporter family"/>
    <property type="match status" value="1"/>
</dbReference>
<dbReference type="InterPro" id="IPR016035">
    <property type="entry name" value="Acyl_Trfase/lysoPLipase"/>
</dbReference>
<dbReference type="EMBL" id="MIND01000018">
    <property type="protein sequence ID" value="POF88392.1"/>
    <property type="molecule type" value="Genomic_DNA"/>
</dbReference>
<feature type="short sequence motif" description="DGA/G" evidence="6">
    <location>
        <begin position="209"/>
        <end position="211"/>
    </location>
</feature>
<dbReference type="InterPro" id="IPR002641">
    <property type="entry name" value="PNPLA_dom"/>
</dbReference>
<evidence type="ECO:0000256" key="7">
    <source>
        <dbReference type="SAM" id="SignalP"/>
    </source>
</evidence>
<evidence type="ECO:0000256" key="2">
    <source>
        <dbReference type="ARBA" id="ARBA00022801"/>
    </source>
</evidence>
<keyword evidence="4 6" id="KW-0443">Lipid metabolism</keyword>
<dbReference type="Gene3D" id="3.10.20.310">
    <property type="entry name" value="membrane protein fhac"/>
    <property type="match status" value="1"/>
</dbReference>
<evidence type="ECO:0000256" key="6">
    <source>
        <dbReference type="PROSITE-ProRule" id="PRU01161"/>
    </source>
</evidence>
<comment type="caution">
    <text evidence="6">Lacks conserved residue(s) required for the propagation of feature annotation.</text>
</comment>
<dbReference type="GO" id="GO:0016042">
    <property type="term" value="P:lipid catabolic process"/>
    <property type="evidence" value="ECO:0007669"/>
    <property type="project" value="UniProtKB-UniRule"/>
</dbReference>
<keyword evidence="3 6" id="KW-0442">Lipid degradation</keyword>
<feature type="signal peptide" evidence="7">
    <location>
        <begin position="1"/>
        <end position="19"/>
    </location>
</feature>
<reference evidence="9 10" key="2">
    <citation type="submission" date="2018-03" db="EMBL/GenBank/DDBJ databases">
        <title>Draft genome of Pseudomonas putida strain KT-27.</title>
        <authorList>
            <person name="Yoshizawa S."/>
            <person name="Khan N.H."/>
            <person name="Nishimura M."/>
            <person name="Chiura H.X."/>
            <person name="Ogura Y."/>
            <person name="Hayashi T."/>
            <person name="Kogure K."/>
        </authorList>
    </citation>
    <scope>NUCLEOTIDE SEQUENCE [LARGE SCALE GENOMIC DNA]</scope>
    <source>
        <strain evidence="9 10">KT-27</strain>
    </source>
</reference>
<evidence type="ECO:0000256" key="3">
    <source>
        <dbReference type="ARBA" id="ARBA00022963"/>
    </source>
</evidence>
<dbReference type="GO" id="GO:0019867">
    <property type="term" value="C:outer membrane"/>
    <property type="evidence" value="ECO:0007669"/>
    <property type="project" value="InterPro"/>
</dbReference>
<comment type="subcellular location">
    <subcellularLocation>
        <location evidence="1">Membrane</location>
    </subcellularLocation>
</comment>
<dbReference type="GO" id="GO:0016787">
    <property type="term" value="F:hydrolase activity"/>
    <property type="evidence" value="ECO:0007669"/>
    <property type="project" value="UniProtKB-UniRule"/>
</dbReference>
<comment type="caution">
    <text evidence="9">The sequence shown here is derived from an EMBL/GenBank/DDBJ whole genome shotgun (WGS) entry which is preliminary data.</text>
</comment>
<dbReference type="PROSITE" id="PS51635">
    <property type="entry name" value="PNPLA"/>
    <property type="match status" value="1"/>
</dbReference>
<proteinExistence type="predicted"/>
<feature type="active site" description="Nucleophile" evidence="6">
    <location>
        <position position="62"/>
    </location>
</feature>
<evidence type="ECO:0000259" key="8">
    <source>
        <dbReference type="PROSITE" id="PS51635"/>
    </source>
</evidence>
<dbReference type="CDD" id="cd07205">
    <property type="entry name" value="Pat_PNPLA6_PNPLA7_NTE1_like"/>
    <property type="match status" value="1"/>
</dbReference>
<reference evidence="9 10" key="1">
    <citation type="submission" date="2016-08" db="EMBL/GenBank/DDBJ databases">
        <authorList>
            <person name="Seilhamer J.J."/>
        </authorList>
    </citation>
    <scope>NUCLEOTIDE SEQUENCE [LARGE SCALE GENOMIC DNA]</scope>
    <source>
        <strain evidence="9 10">KT-27</strain>
    </source>
</reference>
<dbReference type="PANTHER" id="PTHR14226:SF29">
    <property type="entry name" value="NEUROPATHY TARGET ESTERASE SWS"/>
    <property type="match status" value="1"/>
</dbReference>
<name>A0A2S3WBS1_PSEPU</name>
<dbReference type="Proteomes" id="UP000237194">
    <property type="component" value="Unassembled WGS sequence"/>
</dbReference>
<keyword evidence="2 6" id="KW-0378">Hydrolase</keyword>
<evidence type="ECO:0000313" key="10">
    <source>
        <dbReference type="Proteomes" id="UP000237194"/>
    </source>
</evidence>
<dbReference type="Gene3D" id="3.40.1090.10">
    <property type="entry name" value="Cytosolic phospholipase A2 catalytic domain"/>
    <property type="match status" value="2"/>
</dbReference>
<keyword evidence="7" id="KW-0732">Signal</keyword>